<protein>
    <submittedName>
        <fullName evidence="1">Uncharacterized protein</fullName>
    </submittedName>
</protein>
<evidence type="ECO:0000313" key="1">
    <source>
        <dbReference type="EMBL" id="ODH38768.1"/>
    </source>
</evidence>
<organism evidence="1 2">
    <name type="scientific">Paracoccidioides brasiliensis</name>
    <dbReference type="NCBI Taxonomy" id="121759"/>
    <lineage>
        <taxon>Eukaryota</taxon>
        <taxon>Fungi</taxon>
        <taxon>Dikarya</taxon>
        <taxon>Ascomycota</taxon>
        <taxon>Pezizomycotina</taxon>
        <taxon>Eurotiomycetes</taxon>
        <taxon>Eurotiomycetidae</taxon>
        <taxon>Onygenales</taxon>
        <taxon>Ajellomycetaceae</taxon>
        <taxon>Paracoccidioides</taxon>
    </lineage>
</organism>
<comment type="caution">
    <text evidence="1">The sequence shown here is derived from an EMBL/GenBank/DDBJ whole genome shotgun (WGS) entry which is preliminary data.</text>
</comment>
<dbReference type="VEuPathDB" id="FungiDB:PADG_00850"/>
<gene>
    <name evidence="1" type="ORF">ACO22_02168</name>
</gene>
<reference evidence="1 2" key="1">
    <citation type="submission" date="2016-06" db="EMBL/GenBank/DDBJ databases">
        <authorList>
            <person name="Kjaerup R.B."/>
            <person name="Dalgaard T.S."/>
            <person name="Juul-Madsen H.R."/>
        </authorList>
    </citation>
    <scope>NUCLEOTIDE SEQUENCE [LARGE SCALE GENOMIC DNA]</scope>
    <source>
        <strain evidence="1 2">Pb300</strain>
    </source>
</reference>
<accession>A0A1D2JJD3</accession>
<dbReference type="AlphaFoldDB" id="A0A1D2JJD3"/>
<dbReference type="Proteomes" id="UP000242814">
    <property type="component" value="Unassembled WGS sequence"/>
</dbReference>
<evidence type="ECO:0000313" key="2">
    <source>
        <dbReference type="Proteomes" id="UP000242814"/>
    </source>
</evidence>
<name>A0A1D2JJD3_PARBR</name>
<proteinExistence type="predicted"/>
<sequence length="203" mass="22341">MSEIGEQSFCRKSSSNSNGQIAEDSICITPIVRSDPWMNSKRDKFLRNAKQQYITSDKVHANDALRAAWDATSKGVVLPIASIAGSGRRVYAKSLYAASKCAVVGFVRSMGPKRQLGVKVVGNTGLEIPLSGTMRKHYWRVYMPGRKDALEPERIAMGLNPEGCIRLRVLCFWETDKVSTVMFVIKGLESDTETMGTSGTSAR</sequence>
<dbReference type="VEuPathDB" id="FungiDB:PABG_02423"/>
<dbReference type="EMBL" id="LZYO01000063">
    <property type="protein sequence ID" value="ODH38768.1"/>
    <property type="molecule type" value="Genomic_DNA"/>
</dbReference>